<evidence type="ECO:0000313" key="6">
    <source>
        <dbReference type="EMBL" id="PSJ53198.1"/>
    </source>
</evidence>
<name>A0A2P7RSL0_9HYPH</name>
<accession>A0A2P7RSL0</accession>
<proteinExistence type="inferred from homology"/>
<keyword evidence="2" id="KW-0285">Flavoprotein</keyword>
<dbReference type="NCBIfam" id="TIGR03566">
    <property type="entry name" value="FMN_reduc_MsuE"/>
    <property type="match status" value="1"/>
</dbReference>
<dbReference type="PANTHER" id="PTHR43408:SF2">
    <property type="entry name" value="FMN REDUCTASE (NADPH)"/>
    <property type="match status" value="1"/>
</dbReference>
<dbReference type="Gene3D" id="3.40.50.360">
    <property type="match status" value="1"/>
</dbReference>
<dbReference type="Pfam" id="PF03358">
    <property type="entry name" value="FMN_red"/>
    <property type="match status" value="1"/>
</dbReference>
<keyword evidence="3" id="KW-0288">FMN</keyword>
<dbReference type="RefSeq" id="WP_106727315.1">
    <property type="nucleotide sequence ID" value="NZ_PXYL01000030.1"/>
</dbReference>
<evidence type="ECO:0000259" key="5">
    <source>
        <dbReference type="Pfam" id="PF03358"/>
    </source>
</evidence>
<dbReference type="Proteomes" id="UP000240653">
    <property type="component" value="Unassembled WGS sequence"/>
</dbReference>
<reference evidence="6 7" key="1">
    <citation type="submission" date="2018-03" db="EMBL/GenBank/DDBJ databases">
        <title>The draft genome of Mesorhizobium soli JCM 19897.</title>
        <authorList>
            <person name="Li L."/>
            <person name="Liu L."/>
            <person name="Liang L."/>
            <person name="Wang T."/>
            <person name="Zhang X."/>
        </authorList>
    </citation>
    <scope>NUCLEOTIDE SEQUENCE [LARGE SCALE GENOMIC DNA]</scope>
    <source>
        <strain evidence="6 7">JCM 19897</strain>
    </source>
</reference>
<organism evidence="6 7">
    <name type="scientific">Pseudaminobacter soli</name>
    <name type="common">ex Li et al. 2025</name>
    <dbReference type="NCBI Taxonomy" id="1295366"/>
    <lineage>
        <taxon>Bacteria</taxon>
        <taxon>Pseudomonadati</taxon>
        <taxon>Pseudomonadota</taxon>
        <taxon>Alphaproteobacteria</taxon>
        <taxon>Hyphomicrobiales</taxon>
        <taxon>Phyllobacteriaceae</taxon>
        <taxon>Pseudaminobacter</taxon>
    </lineage>
</organism>
<dbReference type="EMBL" id="PXYL01000030">
    <property type="protein sequence ID" value="PSJ53198.1"/>
    <property type="molecule type" value="Genomic_DNA"/>
</dbReference>
<protein>
    <submittedName>
        <fullName evidence="6">FMN reductase</fullName>
    </submittedName>
</protein>
<sequence length="181" mass="19606">MKEPRIVGISGNARRPSKTRALVCTVAERIAQRHGFTVDLFDLVDLGPSVETTREEASKETTRVLEAIEGADALIVGTPVYKGAYAGLLKHLFDLIDPLALKDRPVLLTAVGGGQRHSLIIEHHLRPLFGFFEALTIPTGVYASEQDVADGKVSDTAINARIDHAVDQLGVIIRTEAFRAA</sequence>
<keyword evidence="7" id="KW-1185">Reference proteome</keyword>
<evidence type="ECO:0000256" key="4">
    <source>
        <dbReference type="ARBA" id="ARBA00023002"/>
    </source>
</evidence>
<dbReference type="AlphaFoldDB" id="A0A2P7RSL0"/>
<evidence type="ECO:0000313" key="7">
    <source>
        <dbReference type="Proteomes" id="UP000240653"/>
    </source>
</evidence>
<comment type="similarity">
    <text evidence="1">Belongs to the SsuE family.</text>
</comment>
<keyword evidence="4" id="KW-0560">Oxidoreductase</keyword>
<dbReference type="SUPFAM" id="SSF52218">
    <property type="entry name" value="Flavoproteins"/>
    <property type="match status" value="1"/>
</dbReference>
<evidence type="ECO:0000256" key="2">
    <source>
        <dbReference type="ARBA" id="ARBA00022630"/>
    </source>
</evidence>
<dbReference type="PANTHER" id="PTHR43408">
    <property type="entry name" value="FMN REDUCTASE (NADPH)"/>
    <property type="match status" value="1"/>
</dbReference>
<dbReference type="InterPro" id="IPR051814">
    <property type="entry name" value="NAD(P)H-dep_FMN_reductase"/>
</dbReference>
<feature type="domain" description="NADPH-dependent FMN reductase-like" evidence="5">
    <location>
        <begin position="4"/>
        <end position="146"/>
    </location>
</feature>
<evidence type="ECO:0000256" key="1">
    <source>
        <dbReference type="ARBA" id="ARBA00005990"/>
    </source>
</evidence>
<gene>
    <name evidence="6" type="primary">msuE</name>
    <name evidence="6" type="ORF">C7I85_28150</name>
</gene>
<evidence type="ECO:0000256" key="3">
    <source>
        <dbReference type="ARBA" id="ARBA00022643"/>
    </source>
</evidence>
<dbReference type="InterPro" id="IPR029039">
    <property type="entry name" value="Flavoprotein-like_sf"/>
</dbReference>
<dbReference type="OrthoDB" id="1643408at2"/>
<dbReference type="GO" id="GO:0016491">
    <property type="term" value="F:oxidoreductase activity"/>
    <property type="evidence" value="ECO:0007669"/>
    <property type="project" value="UniProtKB-KW"/>
</dbReference>
<comment type="caution">
    <text evidence="6">The sequence shown here is derived from an EMBL/GenBank/DDBJ whole genome shotgun (WGS) entry which is preliminary data.</text>
</comment>
<dbReference type="InterPro" id="IPR005025">
    <property type="entry name" value="FMN_Rdtase-like_dom"/>
</dbReference>
<dbReference type="InterPro" id="IPR019912">
    <property type="entry name" value="FMN_Rdtase_MsuE-like"/>
</dbReference>